<organism evidence="4 5">
    <name type="scientific">Gymnopilus dilepis</name>
    <dbReference type="NCBI Taxonomy" id="231916"/>
    <lineage>
        <taxon>Eukaryota</taxon>
        <taxon>Fungi</taxon>
        <taxon>Dikarya</taxon>
        <taxon>Basidiomycota</taxon>
        <taxon>Agaricomycotina</taxon>
        <taxon>Agaricomycetes</taxon>
        <taxon>Agaricomycetidae</taxon>
        <taxon>Agaricales</taxon>
        <taxon>Agaricineae</taxon>
        <taxon>Hymenogastraceae</taxon>
        <taxon>Gymnopilus</taxon>
    </lineage>
</organism>
<proteinExistence type="predicted"/>
<keyword evidence="2" id="KW-0812">Transmembrane</keyword>
<feature type="transmembrane region" description="Helical" evidence="2">
    <location>
        <begin position="114"/>
        <end position="133"/>
    </location>
</feature>
<evidence type="ECO:0000256" key="1">
    <source>
        <dbReference type="SAM" id="MobiDB-lite"/>
    </source>
</evidence>
<dbReference type="Proteomes" id="UP000284706">
    <property type="component" value="Unassembled WGS sequence"/>
</dbReference>
<evidence type="ECO:0000313" key="5">
    <source>
        <dbReference type="Proteomes" id="UP000284706"/>
    </source>
</evidence>
<dbReference type="AlphaFoldDB" id="A0A409VTG1"/>
<evidence type="ECO:0000259" key="3">
    <source>
        <dbReference type="Pfam" id="PF24841"/>
    </source>
</evidence>
<gene>
    <name evidence="4" type="ORF">CVT26_001563</name>
</gene>
<evidence type="ECO:0000256" key="2">
    <source>
        <dbReference type="SAM" id="Phobius"/>
    </source>
</evidence>
<dbReference type="STRING" id="231916.A0A409VTG1"/>
<keyword evidence="2" id="KW-1133">Transmembrane helix</keyword>
<feature type="domain" description="DUF7719" evidence="3">
    <location>
        <begin position="196"/>
        <end position="239"/>
    </location>
</feature>
<dbReference type="OrthoDB" id="5597489at2759"/>
<dbReference type="InterPro" id="IPR056136">
    <property type="entry name" value="DUF7719"/>
</dbReference>
<keyword evidence="2" id="KW-0472">Membrane</keyword>
<dbReference type="PANTHER" id="PTHR37846">
    <property type="entry name" value="YALI0B21296P"/>
    <property type="match status" value="1"/>
</dbReference>
<accession>A0A409VTG1</accession>
<name>A0A409VTG1_9AGAR</name>
<dbReference type="PANTHER" id="PTHR37846:SF1">
    <property type="entry name" value="DEACETYLASE-LIKE PROTEIN"/>
    <property type="match status" value="1"/>
</dbReference>
<feature type="region of interest" description="Disordered" evidence="1">
    <location>
        <begin position="1"/>
        <end position="21"/>
    </location>
</feature>
<keyword evidence="5" id="KW-1185">Reference proteome</keyword>
<dbReference type="InParanoid" id="A0A409VTG1"/>
<feature type="transmembrane region" description="Helical" evidence="2">
    <location>
        <begin position="72"/>
        <end position="93"/>
    </location>
</feature>
<reference evidence="4 5" key="1">
    <citation type="journal article" date="2018" name="Evol. Lett.">
        <title>Horizontal gene cluster transfer increased hallucinogenic mushroom diversity.</title>
        <authorList>
            <person name="Reynolds H.T."/>
            <person name="Vijayakumar V."/>
            <person name="Gluck-Thaler E."/>
            <person name="Korotkin H.B."/>
            <person name="Matheny P.B."/>
            <person name="Slot J.C."/>
        </authorList>
    </citation>
    <scope>NUCLEOTIDE SEQUENCE [LARGE SCALE GENOMIC DNA]</scope>
    <source>
        <strain evidence="4 5">SRW20</strain>
    </source>
</reference>
<dbReference type="EMBL" id="NHYE01005569">
    <property type="protein sequence ID" value="PPQ69561.1"/>
    <property type="molecule type" value="Genomic_DNA"/>
</dbReference>
<protein>
    <recommendedName>
        <fullName evidence="3">DUF7719 domain-containing protein</fullName>
    </recommendedName>
</protein>
<comment type="caution">
    <text evidence="4">The sequence shown here is derived from an EMBL/GenBank/DDBJ whole genome shotgun (WGS) entry which is preliminary data.</text>
</comment>
<sequence length="242" mass="27164">MARQRNKPPTRSIPLISPSHAALPKAGKPLIELSEEEQWRLVKESGILKSAEKDESSYEEEEPEATPFSDEVFNALLLIIPFSSILLLMEILVRHQYGKEASLEVIMDRMLPGVPSEYTAFVGCAVLSLFIFYSELVTPCMLNSDSEYRCSNSLQARPETPDAPFLGSRMLYLWDNASFLVIMKQVNTLFGGCTGHSSVRAQCPPLITIWIYTVVQLDLGAAVLSLSLVGCFVWWQDIRVFR</sequence>
<dbReference type="Pfam" id="PF24841">
    <property type="entry name" value="DUF7719"/>
    <property type="match status" value="1"/>
</dbReference>
<evidence type="ECO:0000313" key="4">
    <source>
        <dbReference type="EMBL" id="PPQ69561.1"/>
    </source>
</evidence>